<feature type="transmembrane region" description="Helical" evidence="1">
    <location>
        <begin position="20"/>
        <end position="38"/>
    </location>
</feature>
<gene>
    <name evidence="3" type="ORF">BN963_SGAL_02087</name>
    <name evidence="4" type="ORF">SGADD02_01489</name>
    <name evidence="5" type="ORF">SGADD03_01867</name>
</gene>
<protein>
    <submittedName>
        <fullName evidence="3">VanZ-like protein</fullName>
    </submittedName>
    <submittedName>
        <fullName evidence="4">VanZF-related protein</fullName>
    </submittedName>
</protein>
<evidence type="ECO:0000313" key="6">
    <source>
        <dbReference type="Proteomes" id="UP000027584"/>
    </source>
</evidence>
<dbReference type="EMBL" id="CCBC010000208">
    <property type="protein sequence ID" value="CDO18880.1"/>
    <property type="molecule type" value="Genomic_DNA"/>
</dbReference>
<organism evidence="3 6">
    <name type="scientific">Streptococcus gallolyticus</name>
    <dbReference type="NCBI Taxonomy" id="315405"/>
    <lineage>
        <taxon>Bacteria</taxon>
        <taxon>Bacillati</taxon>
        <taxon>Bacillota</taxon>
        <taxon>Bacilli</taxon>
        <taxon>Lactobacillales</taxon>
        <taxon>Streptococcaceae</taxon>
        <taxon>Streptococcus</taxon>
    </lineage>
</organism>
<evidence type="ECO:0000313" key="8">
    <source>
        <dbReference type="Proteomes" id="UP000071927"/>
    </source>
</evidence>
<feature type="transmembrane region" description="Helical" evidence="1">
    <location>
        <begin position="114"/>
        <end position="133"/>
    </location>
</feature>
<sequence>MMSRFLDKTAELTPLGRRIIKVLVVLYAIAICLMCFSPQTTIDGIETPNIIYYGRLRFLLVPFNTFVGFSQLDGFLEIFWVIAQNVMNIFLLFPLMLGVIALCPKLRTWQRATLLAFIISLCIETTQIVVDLLYNANRVFEIDDLWTNTLGGLLAFLAYQWFVKRYQKYQREN</sequence>
<reference evidence="7 8" key="3">
    <citation type="submission" date="2016-01" db="EMBL/GenBank/DDBJ databases">
        <title>Highly variable Streptococcus oralis are common among viridans streptococci isolated from primates.</title>
        <authorList>
            <person name="Denapaite D."/>
            <person name="Rieger M."/>
            <person name="Koendgen S."/>
            <person name="Brueckner R."/>
            <person name="Ochigava I."/>
            <person name="Kappeler P."/>
            <person name="Maetz-Rensing K."/>
            <person name="Leendertz F."/>
            <person name="Hakenbeck R."/>
        </authorList>
    </citation>
    <scope>NUCLEOTIDE SEQUENCE [LARGE SCALE GENOMIC DNA]</scope>
    <source>
        <strain evidence="4 7">DD02</strain>
        <strain evidence="5 8">DD03</strain>
    </source>
</reference>
<feature type="transmembrane region" description="Helical" evidence="1">
    <location>
        <begin position="145"/>
        <end position="163"/>
    </location>
</feature>
<evidence type="ECO:0000313" key="4">
    <source>
        <dbReference type="EMBL" id="KXT67150.1"/>
    </source>
</evidence>
<dbReference type="InterPro" id="IPR006976">
    <property type="entry name" value="VanZ-like"/>
</dbReference>
<evidence type="ECO:0000313" key="5">
    <source>
        <dbReference type="EMBL" id="KXU04349.1"/>
    </source>
</evidence>
<keyword evidence="1" id="KW-1133">Transmembrane helix</keyword>
<dbReference type="PATRIC" id="fig|315405.11.peg.1750"/>
<dbReference type="InterPro" id="IPR053150">
    <property type="entry name" value="Teicoplanin_resist-assoc"/>
</dbReference>
<proteinExistence type="predicted"/>
<keyword evidence="1" id="KW-0472">Membrane</keyword>
<dbReference type="Proteomes" id="UP000027584">
    <property type="component" value="Unassembled WGS sequence"/>
</dbReference>
<dbReference type="Proteomes" id="UP000070198">
    <property type="component" value="Unassembled WGS sequence"/>
</dbReference>
<accession>A0A060RLI7</accession>
<feature type="domain" description="VanZ-like" evidence="2">
    <location>
        <begin position="25"/>
        <end position="162"/>
    </location>
</feature>
<name>A0A060RLI7_9STRE</name>
<reference evidence="3 6" key="2">
    <citation type="submission" date="2014-05" db="EMBL/GenBank/DDBJ databases">
        <title>Genome sequence of Streptococcus gallolyticus.</title>
        <authorList>
            <person name="Del Campo R."/>
        </authorList>
    </citation>
    <scope>NUCLEOTIDE SEQUENCE [LARGE SCALE GENOMIC DNA]</scope>
    <source>
        <strain evidence="3 6">LMG17956</strain>
    </source>
</reference>
<dbReference type="EMBL" id="LQOF01000305">
    <property type="protein sequence ID" value="KXT67150.1"/>
    <property type="molecule type" value="Genomic_DNA"/>
</dbReference>
<dbReference type="EMBL" id="LQXV01000387">
    <property type="protein sequence ID" value="KXU04349.1"/>
    <property type="molecule type" value="Genomic_DNA"/>
</dbReference>
<dbReference type="PANTHER" id="PTHR36834:SF2">
    <property type="entry name" value="MEMBRANE PROTEIN"/>
    <property type="match status" value="1"/>
</dbReference>
<dbReference type="PANTHER" id="PTHR36834">
    <property type="entry name" value="MEMBRANE PROTEIN-RELATED"/>
    <property type="match status" value="1"/>
</dbReference>
<evidence type="ECO:0000256" key="1">
    <source>
        <dbReference type="SAM" id="Phobius"/>
    </source>
</evidence>
<evidence type="ECO:0000313" key="7">
    <source>
        <dbReference type="Proteomes" id="UP000070198"/>
    </source>
</evidence>
<comment type="caution">
    <text evidence="3">The sequence shown here is derived from an EMBL/GenBank/DDBJ whole genome shotgun (WGS) entry which is preliminary data.</text>
</comment>
<dbReference type="Pfam" id="PF04892">
    <property type="entry name" value="VanZ"/>
    <property type="match status" value="1"/>
</dbReference>
<evidence type="ECO:0000259" key="2">
    <source>
        <dbReference type="Pfam" id="PF04892"/>
    </source>
</evidence>
<dbReference type="Proteomes" id="UP000071927">
    <property type="component" value="Unassembled WGS sequence"/>
</dbReference>
<reference evidence="3 6" key="1">
    <citation type="submission" date="2014-02" db="EMBL/GenBank/DDBJ databases">
        <authorList>
            <person name="Manrique M."/>
        </authorList>
    </citation>
    <scope>NUCLEOTIDE SEQUENCE [LARGE SCALE GENOMIC DNA]</scope>
    <source>
        <strain evidence="3 6">LMG17956</strain>
    </source>
</reference>
<feature type="transmembrane region" description="Helical" evidence="1">
    <location>
        <begin position="78"/>
        <end position="102"/>
    </location>
</feature>
<dbReference type="AlphaFoldDB" id="A0A060RLI7"/>
<evidence type="ECO:0000313" key="3">
    <source>
        <dbReference type="EMBL" id="CDO18880.1"/>
    </source>
</evidence>
<keyword evidence="1" id="KW-0812">Transmembrane</keyword>